<accession>A0ABS9G7C4</accession>
<proteinExistence type="predicted"/>
<sequence length="94" mass="10531">MPDSILVLPDPIGVIGDQPENGWQKTRPKEEKRRAYLPAPMSASCREWFFGNADVHGVWPQVSHLRSKVFALAVKAVRAVNRRTDRTSGVGTIY</sequence>
<reference evidence="1 2" key="1">
    <citation type="submission" date="2019-11" db="EMBL/GenBank/DDBJ databases">
        <title>Epiphytic Pseudomonas syringae from cherry orchards.</title>
        <authorList>
            <person name="Hulin M.T."/>
        </authorList>
    </citation>
    <scope>NUCLEOTIDE SEQUENCE [LARGE SCALE GENOMIC DNA]</scope>
    <source>
        <strain evidence="1 2">PA-5-11C</strain>
    </source>
</reference>
<dbReference type="RefSeq" id="WP_146136242.1">
    <property type="nucleotide sequence ID" value="NZ_CP007637.1"/>
</dbReference>
<dbReference type="Proteomes" id="UP000814078">
    <property type="component" value="Unassembled WGS sequence"/>
</dbReference>
<evidence type="ECO:0000313" key="1">
    <source>
        <dbReference type="EMBL" id="MCF5319581.1"/>
    </source>
</evidence>
<name>A0ABS9G7C4_9PSED</name>
<gene>
    <name evidence="1" type="ORF">GIW13_14960</name>
</gene>
<keyword evidence="2" id="KW-1185">Reference proteome</keyword>
<comment type="caution">
    <text evidence="1">The sequence shown here is derived from an EMBL/GenBank/DDBJ whole genome shotgun (WGS) entry which is preliminary data.</text>
</comment>
<evidence type="ECO:0000313" key="2">
    <source>
        <dbReference type="Proteomes" id="UP000814078"/>
    </source>
</evidence>
<protein>
    <submittedName>
        <fullName evidence="1">Uncharacterized protein</fullName>
    </submittedName>
</protein>
<organism evidence="1 2">
    <name type="scientific">Pseudomonas simiae</name>
    <dbReference type="NCBI Taxonomy" id="321846"/>
    <lineage>
        <taxon>Bacteria</taxon>
        <taxon>Pseudomonadati</taxon>
        <taxon>Pseudomonadota</taxon>
        <taxon>Gammaproteobacteria</taxon>
        <taxon>Pseudomonadales</taxon>
        <taxon>Pseudomonadaceae</taxon>
        <taxon>Pseudomonas</taxon>
    </lineage>
</organism>
<dbReference type="EMBL" id="WKCM01000023">
    <property type="protein sequence ID" value="MCF5319581.1"/>
    <property type="molecule type" value="Genomic_DNA"/>
</dbReference>